<comment type="caution">
    <text evidence="1">The sequence shown here is derived from an EMBL/GenBank/DDBJ whole genome shotgun (WGS) entry which is preliminary data.</text>
</comment>
<keyword evidence="2" id="KW-1185">Reference proteome</keyword>
<gene>
    <name evidence="1" type="ORF">GCM10009118_16000</name>
</gene>
<evidence type="ECO:0000313" key="2">
    <source>
        <dbReference type="Proteomes" id="UP001501126"/>
    </source>
</evidence>
<name>A0ABP3Y0Q7_9FLAO</name>
<dbReference type="Pfam" id="PF19503">
    <property type="entry name" value="DUF6037"/>
    <property type="match status" value="1"/>
</dbReference>
<proteinExistence type="predicted"/>
<dbReference type="InterPro" id="IPR046100">
    <property type="entry name" value="DUF6037"/>
</dbReference>
<dbReference type="Proteomes" id="UP001501126">
    <property type="component" value="Unassembled WGS sequence"/>
</dbReference>
<accession>A0ABP3Y0Q7</accession>
<organism evidence="1 2">
    <name type="scientific">Wandonia haliotis</name>
    <dbReference type="NCBI Taxonomy" id="574963"/>
    <lineage>
        <taxon>Bacteria</taxon>
        <taxon>Pseudomonadati</taxon>
        <taxon>Bacteroidota</taxon>
        <taxon>Flavobacteriia</taxon>
        <taxon>Flavobacteriales</taxon>
        <taxon>Crocinitomicaceae</taxon>
        <taxon>Wandonia</taxon>
    </lineage>
</organism>
<dbReference type="RefSeq" id="WP_343786413.1">
    <property type="nucleotide sequence ID" value="NZ_BAAAFH010000011.1"/>
</dbReference>
<evidence type="ECO:0000313" key="1">
    <source>
        <dbReference type="EMBL" id="GAA0875191.1"/>
    </source>
</evidence>
<dbReference type="EMBL" id="BAAAFH010000011">
    <property type="protein sequence ID" value="GAA0875191.1"/>
    <property type="molecule type" value="Genomic_DNA"/>
</dbReference>
<protein>
    <recommendedName>
        <fullName evidence="3">LAGLIDADG homing endonuclease</fullName>
    </recommendedName>
</protein>
<reference evidence="2" key="1">
    <citation type="journal article" date="2019" name="Int. J. Syst. Evol. Microbiol.">
        <title>The Global Catalogue of Microorganisms (GCM) 10K type strain sequencing project: providing services to taxonomists for standard genome sequencing and annotation.</title>
        <authorList>
            <consortium name="The Broad Institute Genomics Platform"/>
            <consortium name="The Broad Institute Genome Sequencing Center for Infectious Disease"/>
            <person name="Wu L."/>
            <person name="Ma J."/>
        </authorList>
    </citation>
    <scope>NUCLEOTIDE SEQUENCE [LARGE SCALE GENOMIC DNA]</scope>
    <source>
        <strain evidence="2">JCM 16083</strain>
    </source>
</reference>
<evidence type="ECO:0008006" key="3">
    <source>
        <dbReference type="Google" id="ProtNLM"/>
    </source>
</evidence>
<sequence>MIIKNHKKLEELCISSELSKLLFSFEFHTIEFKCLYFQKSSTFLISHSNQDCAYMFALDDNGKFNGKLPSEFYYSIRGTLLDQTGSHNITQLWESLDYSISLLRQKDVEIAGTNDIIEHLGNTKTDDKSYDELGNLPYFKTWRRNSERTHVSGDNLRKTERLFGSKVREKCYQENISSVWSNVPTEKSLEFLK</sequence>